<dbReference type="EMBL" id="JBHTBL010000004">
    <property type="protein sequence ID" value="MFC7324155.1"/>
    <property type="molecule type" value="Genomic_DNA"/>
</dbReference>
<proteinExistence type="predicted"/>
<keyword evidence="2" id="KW-1185">Reference proteome</keyword>
<sequence length="200" mass="22209">MSGIELRDNTLVVRREPNQLDELAIAFSELLDQIGITHVYITGYVSILAGRARSTEAVDVLIEPIDESTAEELATMLETEGYWGPVMPLTSMYEMLANGDPIWVAPTGQVTPHLELKIVGDEFDRASLSHAITAQIDGKSIPIGPLELQIAYKLSLGAQKDIEDAVHLYTLFEETLSGSRLETWVHRLDVDAEYDRLRDA</sequence>
<evidence type="ECO:0008006" key="3">
    <source>
        <dbReference type="Google" id="ProtNLM"/>
    </source>
</evidence>
<accession>A0ABD6AJB7</accession>
<organism evidence="1 2">
    <name type="scientific">Halorubrum rutilum</name>
    <dbReference type="NCBI Taxonomy" id="1364933"/>
    <lineage>
        <taxon>Archaea</taxon>
        <taxon>Methanobacteriati</taxon>
        <taxon>Methanobacteriota</taxon>
        <taxon>Stenosarchaea group</taxon>
        <taxon>Halobacteria</taxon>
        <taxon>Halobacteriales</taxon>
        <taxon>Haloferacaceae</taxon>
        <taxon>Halorubrum</taxon>
    </lineage>
</organism>
<dbReference type="RefSeq" id="WP_256408444.1">
    <property type="nucleotide sequence ID" value="NZ_JANHDN010000003.1"/>
</dbReference>
<dbReference type="Proteomes" id="UP001596545">
    <property type="component" value="Unassembled WGS sequence"/>
</dbReference>
<name>A0ABD6AJB7_9EURY</name>
<evidence type="ECO:0000313" key="1">
    <source>
        <dbReference type="EMBL" id="MFC7324155.1"/>
    </source>
</evidence>
<evidence type="ECO:0000313" key="2">
    <source>
        <dbReference type="Proteomes" id="UP001596545"/>
    </source>
</evidence>
<dbReference type="AlphaFoldDB" id="A0ABD6AJB7"/>
<reference evidence="1 2" key="1">
    <citation type="journal article" date="2019" name="Int. J. Syst. Evol. Microbiol.">
        <title>The Global Catalogue of Microorganisms (GCM) 10K type strain sequencing project: providing services to taxonomists for standard genome sequencing and annotation.</title>
        <authorList>
            <consortium name="The Broad Institute Genomics Platform"/>
            <consortium name="The Broad Institute Genome Sequencing Center for Infectious Disease"/>
            <person name="Wu L."/>
            <person name="Ma J."/>
        </authorList>
    </citation>
    <scope>NUCLEOTIDE SEQUENCE [LARGE SCALE GENOMIC DNA]</scope>
    <source>
        <strain evidence="1 2">CGMCC 1.12554</strain>
    </source>
</reference>
<dbReference type="Gene3D" id="3.30.460.40">
    <property type="match status" value="1"/>
</dbReference>
<protein>
    <recommendedName>
        <fullName evidence="3">Nucleotidyltransferase family protein</fullName>
    </recommendedName>
</protein>
<gene>
    <name evidence="1" type="ORF">ACFQMF_06115</name>
</gene>
<comment type="caution">
    <text evidence="1">The sequence shown here is derived from an EMBL/GenBank/DDBJ whole genome shotgun (WGS) entry which is preliminary data.</text>
</comment>